<gene>
    <name evidence="2" type="ORF">O4U47_04045</name>
</gene>
<keyword evidence="3" id="KW-1185">Reference proteome</keyword>
<reference evidence="2" key="1">
    <citation type="submission" date="2023-01" db="EMBL/GenBank/DDBJ databases">
        <title>Draft genome sequence of Nocardiopsis sp. LSu2-4 isolated from halophytes.</title>
        <authorList>
            <person name="Duangmal K."/>
            <person name="Chantavorakit T."/>
        </authorList>
    </citation>
    <scope>NUCLEOTIDE SEQUENCE</scope>
    <source>
        <strain evidence="2">LSu2-4</strain>
    </source>
</reference>
<protein>
    <recommendedName>
        <fullName evidence="4">Peptidase inhibitor family I36 protein</fullName>
    </recommendedName>
</protein>
<comment type="caution">
    <text evidence="2">The sequence shown here is derived from an EMBL/GenBank/DDBJ whole genome shotgun (WGS) entry which is preliminary data.</text>
</comment>
<dbReference type="Proteomes" id="UP001165685">
    <property type="component" value="Unassembled WGS sequence"/>
</dbReference>
<evidence type="ECO:0000313" key="2">
    <source>
        <dbReference type="EMBL" id="MDA2803672.1"/>
    </source>
</evidence>
<keyword evidence="1" id="KW-0732">Signal</keyword>
<accession>A0ABT4TG32</accession>
<name>A0ABT4TG32_9ACTN</name>
<evidence type="ECO:0000313" key="3">
    <source>
        <dbReference type="Proteomes" id="UP001165685"/>
    </source>
</evidence>
<evidence type="ECO:0008006" key="4">
    <source>
        <dbReference type="Google" id="ProtNLM"/>
    </source>
</evidence>
<feature type="signal peptide" evidence="1">
    <location>
        <begin position="1"/>
        <end position="26"/>
    </location>
</feature>
<evidence type="ECO:0000256" key="1">
    <source>
        <dbReference type="SAM" id="SignalP"/>
    </source>
</evidence>
<proteinExistence type="predicted"/>
<feature type="chain" id="PRO_5047057658" description="Peptidase inhibitor family I36 protein" evidence="1">
    <location>
        <begin position="27"/>
        <end position="144"/>
    </location>
</feature>
<dbReference type="EMBL" id="JAQFWP010000005">
    <property type="protein sequence ID" value="MDA2803672.1"/>
    <property type="molecule type" value="Genomic_DNA"/>
</dbReference>
<dbReference type="RefSeq" id="WP_270676164.1">
    <property type="nucleotide sequence ID" value="NZ_JAQFWP010000005.1"/>
</dbReference>
<sequence>MAIKRMLAVTGAVAAATLLSAPAAQAEEAAPQAAPAQAEAQADGYLHVYTGYNGAGWCDSWKGNSGDWGVCRNRVSSLWNNGYPGNYDDVWVYWGLNHSGARRGVYNGVALNDLRKWDFDANTGAGSGQALNNNISSHQWTNLP</sequence>
<organism evidence="2 3">
    <name type="scientific">Nocardiopsis suaedae</name>
    <dbReference type="NCBI Taxonomy" id="3018444"/>
    <lineage>
        <taxon>Bacteria</taxon>
        <taxon>Bacillati</taxon>
        <taxon>Actinomycetota</taxon>
        <taxon>Actinomycetes</taxon>
        <taxon>Streptosporangiales</taxon>
        <taxon>Nocardiopsidaceae</taxon>
        <taxon>Nocardiopsis</taxon>
    </lineage>
</organism>